<evidence type="ECO:0000256" key="4">
    <source>
        <dbReference type="ARBA" id="ARBA00022737"/>
    </source>
</evidence>
<dbReference type="GeneTree" id="ENSGT00390000018632"/>
<dbReference type="Proteomes" id="UP000694569">
    <property type="component" value="Unplaced"/>
</dbReference>
<organism evidence="13 14">
    <name type="scientific">Leptobrachium leishanense</name>
    <name type="common">Leishan spiny toad</name>
    <dbReference type="NCBI Taxonomy" id="445787"/>
    <lineage>
        <taxon>Eukaryota</taxon>
        <taxon>Metazoa</taxon>
        <taxon>Chordata</taxon>
        <taxon>Craniata</taxon>
        <taxon>Vertebrata</taxon>
        <taxon>Euteleostomi</taxon>
        <taxon>Amphibia</taxon>
        <taxon>Batrachia</taxon>
        <taxon>Anura</taxon>
        <taxon>Pelobatoidea</taxon>
        <taxon>Megophryidae</taxon>
        <taxon>Leptobrachium</taxon>
    </lineage>
</organism>
<dbReference type="Ensembl" id="ENSLLET00000009402.1">
    <property type="protein sequence ID" value="ENSLLEP00000009051.1"/>
    <property type="gene ID" value="ENSLLEG00000005764.1"/>
</dbReference>
<name>A0A8C5M598_9ANUR</name>
<dbReference type="InterPro" id="IPR052416">
    <property type="entry name" value="GTF3C_component"/>
</dbReference>
<dbReference type="InterPro" id="IPR015943">
    <property type="entry name" value="WD40/YVTN_repeat-like_dom_sf"/>
</dbReference>
<feature type="repeat" description="WD" evidence="12">
    <location>
        <begin position="308"/>
        <end position="343"/>
    </location>
</feature>
<evidence type="ECO:0000256" key="1">
    <source>
        <dbReference type="ARBA" id="ARBA00004123"/>
    </source>
</evidence>
<dbReference type="GO" id="GO:0006383">
    <property type="term" value="P:transcription by RNA polymerase III"/>
    <property type="evidence" value="ECO:0007669"/>
    <property type="project" value="TreeGrafter"/>
</dbReference>
<sequence>MAPVWRAAEVTMEYCDTNHSHWEFPEWIPNTGSWHFLPSSDVETYLPSQVTSPCFTIRREGVKQESEAHTLGRFQSLPPHPERWDMTFFVGGPVWTMEWCPTIPGSGSCQYLALYCHKSMDDQTRIHVTKTGPALLQLWRLGTLDTERGGDSAASFSYGLAVDQGCIWDLKFCPSGGWEPLCTLRKSSHMPRLGLLAAAFSSGLVEVYSLPHPEALTNHRKAQVKDYQRDAPTLCKVDCVLQLQVGSIKSCGENGQCFNLAWTPSKPHQHLAAGFHDGTVSIWDLKTKSALQRVRNGRVLRQYPFVSFQAHEHAVRSIEWCKADSHVLVTAGMDRRLKFWDLRRLDEPIHVLKRILSTEISWVLPYCGVAMAQDTCYASNGMCGIHYVDSGFLGYKPYLVTPRRRTVWSLSGSDWLGSLTAGDVTGEVIVVVLPNLNVGSINTKRPADRRFPVYKADIEPCAPSPDTAATHSNQQQHFKPKSFRTGEGQYRLHFRDTDLRSFQRLQSREPVKRMLVNESKGDHNLERVQLEAIHRVRFCPNLDAHVWVSSGGHSGLVRVHCIRGLSCSVAQKFIQEKGAQFRAMFEEAEAVGEQDHSPEVQHRIVQV</sequence>
<evidence type="ECO:0000256" key="9">
    <source>
        <dbReference type="ARBA" id="ARBA00069550"/>
    </source>
</evidence>
<evidence type="ECO:0000256" key="2">
    <source>
        <dbReference type="ARBA" id="ARBA00022553"/>
    </source>
</evidence>
<dbReference type="OrthoDB" id="9886241at2759"/>
<dbReference type="InterPro" id="IPR036322">
    <property type="entry name" value="WD40_repeat_dom_sf"/>
</dbReference>
<evidence type="ECO:0000256" key="6">
    <source>
        <dbReference type="ARBA" id="ARBA00023242"/>
    </source>
</evidence>
<gene>
    <name evidence="13" type="primary">GTF3C2</name>
</gene>
<evidence type="ECO:0000256" key="10">
    <source>
        <dbReference type="ARBA" id="ARBA00077594"/>
    </source>
</evidence>
<dbReference type="SUPFAM" id="SSF50978">
    <property type="entry name" value="WD40 repeat-like"/>
    <property type="match status" value="1"/>
</dbReference>
<dbReference type="FunFam" id="2.130.10.10:FF:000311">
    <property type="entry name" value="general transcription factor 3C polypeptide 2"/>
    <property type="match status" value="1"/>
</dbReference>
<evidence type="ECO:0000256" key="5">
    <source>
        <dbReference type="ARBA" id="ARBA00023163"/>
    </source>
</evidence>
<dbReference type="InterPro" id="IPR001680">
    <property type="entry name" value="WD40_rpt"/>
</dbReference>
<evidence type="ECO:0000256" key="8">
    <source>
        <dbReference type="ARBA" id="ARBA00063334"/>
    </source>
</evidence>
<dbReference type="AlphaFoldDB" id="A0A8C5M598"/>
<keyword evidence="5" id="KW-0804">Transcription</keyword>
<dbReference type="PROSITE" id="PS50294">
    <property type="entry name" value="WD_REPEATS_REGION"/>
    <property type="match status" value="1"/>
</dbReference>
<evidence type="ECO:0000256" key="12">
    <source>
        <dbReference type="PROSITE-ProRule" id="PRU00221"/>
    </source>
</evidence>
<keyword evidence="14" id="KW-1185">Reference proteome</keyword>
<accession>A0A8C5M598</accession>
<reference evidence="13" key="2">
    <citation type="submission" date="2025-09" db="UniProtKB">
        <authorList>
            <consortium name="Ensembl"/>
        </authorList>
    </citation>
    <scope>IDENTIFICATION</scope>
</reference>
<evidence type="ECO:0000313" key="13">
    <source>
        <dbReference type="Ensembl" id="ENSLLEP00000009051.1"/>
    </source>
</evidence>
<proteinExistence type="predicted"/>
<keyword evidence="2" id="KW-0597">Phosphoprotein</keyword>
<keyword evidence="3 12" id="KW-0853">WD repeat</keyword>
<keyword evidence="4" id="KW-0677">Repeat</keyword>
<feature type="repeat" description="WD" evidence="12">
    <location>
        <begin position="250"/>
        <end position="293"/>
    </location>
</feature>
<dbReference type="PROSITE" id="PS50082">
    <property type="entry name" value="WD_REPEATS_2"/>
    <property type="match status" value="2"/>
</dbReference>
<protein>
    <recommendedName>
        <fullName evidence="9">General transcription factor 3C polypeptide 2</fullName>
    </recommendedName>
    <alternativeName>
        <fullName evidence="10">TF3C-beta</fullName>
    </alternativeName>
    <alternativeName>
        <fullName evidence="11">Transcription factor IIIC subunit beta</fullName>
    </alternativeName>
</protein>
<dbReference type="PROSITE" id="PS00678">
    <property type="entry name" value="WD_REPEATS_1"/>
    <property type="match status" value="2"/>
</dbReference>
<dbReference type="Gene3D" id="2.130.10.10">
    <property type="entry name" value="YVTN repeat-like/Quinoprotein amine dehydrogenase"/>
    <property type="match status" value="1"/>
</dbReference>
<evidence type="ECO:0000256" key="7">
    <source>
        <dbReference type="ARBA" id="ARBA00053668"/>
    </source>
</evidence>
<comment type="subunit">
    <text evidence="8">Part of the TFIIIC subcomplex TFIIIC2, consisting of six subunits, GTF3C1, GTF3C2, GTF3C3, GTF3C4, GTF3C5 and GTF3C6.</text>
</comment>
<evidence type="ECO:0000256" key="11">
    <source>
        <dbReference type="ARBA" id="ARBA00080928"/>
    </source>
</evidence>
<evidence type="ECO:0000256" key="3">
    <source>
        <dbReference type="ARBA" id="ARBA00022574"/>
    </source>
</evidence>
<dbReference type="GO" id="GO:0005634">
    <property type="term" value="C:nucleus"/>
    <property type="evidence" value="ECO:0007669"/>
    <property type="project" value="UniProtKB-SubCell"/>
</dbReference>
<comment type="subcellular location">
    <subcellularLocation>
        <location evidence="1">Nucleus</location>
    </subcellularLocation>
</comment>
<dbReference type="InterPro" id="IPR019775">
    <property type="entry name" value="WD40_repeat_CS"/>
</dbReference>
<dbReference type="PANTHER" id="PTHR15052">
    <property type="entry name" value="RNA POLYMERASE III TRANSCRIPTION INITIATION FACTOR COMPLEX SUBUNIT"/>
    <property type="match status" value="1"/>
</dbReference>
<dbReference type="PANTHER" id="PTHR15052:SF2">
    <property type="entry name" value="GENERAL TRANSCRIPTION FACTOR 3C POLYPEPTIDE 2"/>
    <property type="match status" value="1"/>
</dbReference>
<dbReference type="Pfam" id="PF00400">
    <property type="entry name" value="WD40"/>
    <property type="match status" value="2"/>
</dbReference>
<keyword evidence="6" id="KW-0539">Nucleus</keyword>
<reference evidence="13" key="1">
    <citation type="submission" date="2025-08" db="UniProtKB">
        <authorList>
            <consortium name="Ensembl"/>
        </authorList>
    </citation>
    <scope>IDENTIFICATION</scope>
</reference>
<evidence type="ECO:0000313" key="14">
    <source>
        <dbReference type="Proteomes" id="UP000694569"/>
    </source>
</evidence>
<dbReference type="SMART" id="SM00320">
    <property type="entry name" value="WD40"/>
    <property type="match status" value="3"/>
</dbReference>
<dbReference type="GO" id="GO:0000127">
    <property type="term" value="C:transcription factor TFIIIC complex"/>
    <property type="evidence" value="ECO:0007669"/>
    <property type="project" value="TreeGrafter"/>
</dbReference>
<comment type="function">
    <text evidence="7">Required for RNA polymerase III-mediated transcription. Component of TFIIIC that initiates transcription complex assembly on tRNA and is required for transcription of 5S rRNA and other stable nuclear and cytoplasmic RNAs. May play a direct role in stabilizing interactions of TFIIIC2 with TFIIIC1.</text>
</comment>